<organism evidence="1 2">
    <name type="scientific">Pseudomonas koreensis</name>
    <dbReference type="NCBI Taxonomy" id="198620"/>
    <lineage>
        <taxon>Bacteria</taxon>
        <taxon>Pseudomonadati</taxon>
        <taxon>Pseudomonadota</taxon>
        <taxon>Gammaproteobacteria</taxon>
        <taxon>Pseudomonadales</taxon>
        <taxon>Pseudomonadaceae</taxon>
        <taxon>Pseudomonas</taxon>
    </lineage>
</organism>
<gene>
    <name evidence="1" type="ORF">A9HBioS_3075</name>
</gene>
<dbReference type="AlphaFoldDB" id="A0AA94ENZ1"/>
<sequence>MNAAAHSLPRIGKAIIPCTPAEQSWLDDAVEHLMNRRDVQFKRRLHSPQGVTFERFALAIDEHVSEQFSAPGMSNSVIGRLIMHARCRSSSEAATTANEALNSADPDETLRSIAVELLRPLARDALIAQAEDGDL</sequence>
<proteinExistence type="predicted"/>
<name>A0AA94ENZ1_9PSED</name>
<reference evidence="1 2" key="1">
    <citation type="submission" date="2016-10" db="EMBL/GenBank/DDBJ databases">
        <title>Search of new enzymes for the oxidation of sulfur compounds.</title>
        <authorList>
            <person name="Novo A."/>
            <person name="Moreira I.S."/>
            <person name="Castro P.M."/>
        </authorList>
    </citation>
    <scope>NUCLEOTIDE SEQUENCE [LARGE SCALE GENOMIC DNA]</scope>
    <source>
        <strain evidence="1 2">A9</strain>
    </source>
</reference>
<evidence type="ECO:0000313" key="2">
    <source>
        <dbReference type="Proteomes" id="UP000288002"/>
    </source>
</evidence>
<evidence type="ECO:0000313" key="1">
    <source>
        <dbReference type="EMBL" id="RVD77052.1"/>
    </source>
</evidence>
<protein>
    <submittedName>
        <fullName evidence="1">Uncharacterized protein</fullName>
    </submittedName>
</protein>
<dbReference type="EMBL" id="MKWS01000009">
    <property type="protein sequence ID" value="RVD77052.1"/>
    <property type="molecule type" value="Genomic_DNA"/>
</dbReference>
<comment type="caution">
    <text evidence="1">The sequence shown here is derived from an EMBL/GenBank/DDBJ whole genome shotgun (WGS) entry which is preliminary data.</text>
</comment>
<dbReference type="Proteomes" id="UP000288002">
    <property type="component" value="Unassembled WGS sequence"/>
</dbReference>
<accession>A0AA94ENZ1</accession>
<dbReference type="RefSeq" id="WP_127649996.1">
    <property type="nucleotide sequence ID" value="NZ_MKWS01000009.1"/>
</dbReference>